<keyword evidence="3" id="KW-0963">Cytoplasm</keyword>
<comment type="caution">
    <text evidence="4">The sequence shown here is derived from an EMBL/GenBank/DDBJ whole genome shotgun (WGS) entry which is preliminary data.</text>
</comment>
<evidence type="ECO:0000256" key="3">
    <source>
        <dbReference type="RuleBase" id="RU363124"/>
    </source>
</evidence>
<dbReference type="InterPro" id="IPR036188">
    <property type="entry name" value="FAD/NAD-bd_sf"/>
</dbReference>
<dbReference type="Gene3D" id="3.50.50.60">
    <property type="entry name" value="FAD/NAD(P)-binding domain"/>
    <property type="match status" value="1"/>
</dbReference>
<dbReference type="Proteomes" id="UP001165289">
    <property type="component" value="Unassembled WGS sequence"/>
</dbReference>
<keyword evidence="2 3" id="KW-0343">GTPase activation</keyword>
<reference evidence="4 5" key="1">
    <citation type="journal article" date="2023" name="BMC Biol.">
        <title>The compact genome of the sponge Oopsacas minuta (Hexactinellida) is lacking key metazoan core genes.</title>
        <authorList>
            <person name="Santini S."/>
            <person name="Schenkelaars Q."/>
            <person name="Jourda C."/>
            <person name="Duchesne M."/>
            <person name="Belahbib H."/>
            <person name="Rocher C."/>
            <person name="Selva M."/>
            <person name="Riesgo A."/>
            <person name="Vervoort M."/>
            <person name="Leys S.P."/>
            <person name="Kodjabachian L."/>
            <person name="Le Bivic A."/>
            <person name="Borchiellini C."/>
            <person name="Claverie J.M."/>
            <person name="Renard E."/>
        </authorList>
    </citation>
    <scope>NUCLEOTIDE SEQUENCE [LARGE SCALE GENOMIC DNA]</scope>
    <source>
        <strain evidence="4">SPO-2</strain>
    </source>
</reference>
<comment type="subcellular location">
    <subcellularLocation>
        <location evidence="3">Cytoplasm</location>
    </subcellularLocation>
</comment>
<proteinExistence type="inferred from homology"/>
<dbReference type="AlphaFoldDB" id="A0AAV7JLI9"/>
<comment type="similarity">
    <text evidence="1 3">Belongs to the Rab GDI family.</text>
</comment>
<comment type="function">
    <text evidence="3">Regulates the GDP/GTP exchange reaction of most RAB proteins by inhibiting the dissociation of GDP from them, and the subsequent binding of GTP.</text>
</comment>
<gene>
    <name evidence="4" type="ORF">LOD99_6630</name>
</gene>
<dbReference type="InterPro" id="IPR000806">
    <property type="entry name" value="RabGDI"/>
</dbReference>
<dbReference type="InterPro" id="IPR018203">
    <property type="entry name" value="GDP_dissociation_inhibitor"/>
</dbReference>
<dbReference type="GO" id="GO:0005093">
    <property type="term" value="F:Rab GDP-dissociation inhibitor activity"/>
    <property type="evidence" value="ECO:0007669"/>
    <property type="project" value="InterPro"/>
</dbReference>
<evidence type="ECO:0000256" key="1">
    <source>
        <dbReference type="ARBA" id="ARBA00005593"/>
    </source>
</evidence>
<protein>
    <recommendedName>
        <fullName evidence="3">Rab GDP dissociation inhibitor</fullName>
    </recommendedName>
</protein>
<name>A0AAV7JLI9_9METZ</name>
<keyword evidence="5" id="KW-1185">Reference proteome</keyword>
<dbReference type="FunFam" id="3.50.50.60:FF:000158">
    <property type="entry name" value="Rab GDP dissociation inhibitor"/>
    <property type="match status" value="1"/>
</dbReference>
<dbReference type="PRINTS" id="PR00892">
    <property type="entry name" value="RABGDI"/>
</dbReference>
<accession>A0AAV7JLI9</accession>
<dbReference type="EMBL" id="JAKMXF010000319">
    <property type="protein sequence ID" value="KAI6649626.1"/>
    <property type="molecule type" value="Genomic_DNA"/>
</dbReference>
<dbReference type="PANTHER" id="PTHR11787:SF8">
    <property type="entry name" value="RAB GDP DISSOCIATION INHIBITOR"/>
    <property type="match status" value="1"/>
</dbReference>
<evidence type="ECO:0000256" key="2">
    <source>
        <dbReference type="ARBA" id="ARBA00022468"/>
    </source>
</evidence>
<organism evidence="4 5">
    <name type="scientific">Oopsacas minuta</name>
    <dbReference type="NCBI Taxonomy" id="111878"/>
    <lineage>
        <taxon>Eukaryota</taxon>
        <taxon>Metazoa</taxon>
        <taxon>Porifera</taxon>
        <taxon>Hexactinellida</taxon>
        <taxon>Hexasterophora</taxon>
        <taxon>Lyssacinosida</taxon>
        <taxon>Leucopsacidae</taxon>
        <taxon>Oopsacas</taxon>
    </lineage>
</organism>
<dbReference type="GO" id="GO:0005737">
    <property type="term" value="C:cytoplasm"/>
    <property type="evidence" value="ECO:0007669"/>
    <property type="project" value="UniProtKB-SubCell"/>
</dbReference>
<evidence type="ECO:0000313" key="4">
    <source>
        <dbReference type="EMBL" id="KAI6649626.1"/>
    </source>
</evidence>
<dbReference type="Pfam" id="PF00996">
    <property type="entry name" value="GDI"/>
    <property type="match status" value="1"/>
</dbReference>
<dbReference type="PRINTS" id="PR00891">
    <property type="entry name" value="RABGDIREP"/>
</dbReference>
<dbReference type="SUPFAM" id="SSF51905">
    <property type="entry name" value="FAD/NAD(P)-binding domain"/>
    <property type="match status" value="2"/>
</dbReference>
<dbReference type="GO" id="GO:0005096">
    <property type="term" value="F:GTPase activator activity"/>
    <property type="evidence" value="ECO:0007669"/>
    <property type="project" value="UniProtKB-KW"/>
</dbReference>
<dbReference type="Gene3D" id="3.30.519.10">
    <property type="entry name" value="Guanine Nucleotide Dissociation Inhibitor, domain 2"/>
    <property type="match status" value="1"/>
</dbReference>
<dbReference type="PANTHER" id="PTHR11787">
    <property type="entry name" value="RAB GDP-DISSOCIATION INHIBITOR"/>
    <property type="match status" value="1"/>
</dbReference>
<dbReference type="GO" id="GO:0016192">
    <property type="term" value="P:vesicle-mediated transport"/>
    <property type="evidence" value="ECO:0007669"/>
    <property type="project" value="TreeGrafter"/>
</dbReference>
<dbReference type="GO" id="GO:0015031">
    <property type="term" value="P:protein transport"/>
    <property type="evidence" value="ECO:0007669"/>
    <property type="project" value="InterPro"/>
</dbReference>
<dbReference type="FunFam" id="3.50.50.60:FF:000232">
    <property type="entry name" value="Rab GDP dissociation inhibitor"/>
    <property type="match status" value="1"/>
</dbReference>
<dbReference type="FunFam" id="1.10.405.10:FF:000011">
    <property type="entry name" value="Rab GDP dissociation inhibitor"/>
    <property type="match status" value="1"/>
</dbReference>
<evidence type="ECO:0000313" key="5">
    <source>
        <dbReference type="Proteomes" id="UP001165289"/>
    </source>
</evidence>
<dbReference type="GO" id="GO:0007264">
    <property type="term" value="P:small GTPase-mediated signal transduction"/>
    <property type="evidence" value="ECO:0007669"/>
    <property type="project" value="InterPro"/>
</dbReference>
<dbReference type="Gene3D" id="1.10.405.10">
    <property type="entry name" value="Guanine Nucleotide Dissociation Inhibitor, domain 1"/>
    <property type="match status" value="1"/>
</dbReference>
<sequence>MDETYDVIVLGTGLTECILSGILSVSGRKVLHMDRNKYYGGESASITPLDDLFKMFGQDPVALPDGRPRDWNVDLIPKFLMASGQLVKILIKTGVTKYLEFKSVEGSYVFKGSKIFKVPSNEKEALATSLMGIFEKRRFKNLLTGINEFDEKAPKNPNMTPELTMEQVFKNFGLDENTRDFCGHAMGLYLNDDYLKKSCIEPVSRIKLYCESMARYGNSPYLYPLYGLGELPQGFARLSAIYGGTYMLDKPVDEIIMEDGKFAGVKSQGQIARAKMVLGDPSYFLDRVKKIGQVVRAICIMNHTIPNTNDAKSCQIIFPQNQLGRKSDIYVSMVSYAHNVASKTYYIAMISTTVETANPENEILPALKIIGPVLHKFVKVHDCFVPKDTAADKLAQCFVSTSYDATSHFETTCLDITNLHKNITGEDINYANIVDPDESASQGADQ</sequence>